<keyword evidence="2" id="KW-1185">Reference proteome</keyword>
<evidence type="ECO:0008006" key="3">
    <source>
        <dbReference type="Google" id="ProtNLM"/>
    </source>
</evidence>
<organism evidence="1 2">
    <name type="scientific">Halocaridina rubra</name>
    <name type="common">Hawaiian red shrimp</name>
    <dbReference type="NCBI Taxonomy" id="373956"/>
    <lineage>
        <taxon>Eukaryota</taxon>
        <taxon>Metazoa</taxon>
        <taxon>Ecdysozoa</taxon>
        <taxon>Arthropoda</taxon>
        <taxon>Crustacea</taxon>
        <taxon>Multicrustacea</taxon>
        <taxon>Malacostraca</taxon>
        <taxon>Eumalacostraca</taxon>
        <taxon>Eucarida</taxon>
        <taxon>Decapoda</taxon>
        <taxon>Pleocyemata</taxon>
        <taxon>Caridea</taxon>
        <taxon>Atyoidea</taxon>
        <taxon>Atyidae</taxon>
        <taxon>Halocaridina</taxon>
    </lineage>
</organism>
<sequence>MGEVDWTRSQFVQDCVAEHNRLRSLHGAPALTLSNQSAFHLGSVIYNSLLHFESEIIDRHSQDAYAYQ</sequence>
<evidence type="ECO:0000313" key="2">
    <source>
        <dbReference type="Proteomes" id="UP001381693"/>
    </source>
</evidence>
<accession>A0AAN9A191</accession>
<protein>
    <recommendedName>
        <fullName evidence="3">SCP domain-containing protein</fullName>
    </recommendedName>
</protein>
<comment type="caution">
    <text evidence="1">The sequence shown here is derived from an EMBL/GenBank/DDBJ whole genome shotgun (WGS) entry which is preliminary data.</text>
</comment>
<evidence type="ECO:0000313" key="1">
    <source>
        <dbReference type="EMBL" id="KAK7065992.1"/>
    </source>
</evidence>
<name>A0AAN9A191_HALRR</name>
<dbReference type="AlphaFoldDB" id="A0AAN9A191"/>
<gene>
    <name evidence="1" type="ORF">SK128_014741</name>
</gene>
<proteinExistence type="predicted"/>
<dbReference type="Proteomes" id="UP001381693">
    <property type="component" value="Unassembled WGS sequence"/>
</dbReference>
<dbReference type="EMBL" id="JAXCGZ010019555">
    <property type="protein sequence ID" value="KAK7065992.1"/>
    <property type="molecule type" value="Genomic_DNA"/>
</dbReference>
<reference evidence="1 2" key="1">
    <citation type="submission" date="2023-11" db="EMBL/GenBank/DDBJ databases">
        <title>Halocaridina rubra genome assembly.</title>
        <authorList>
            <person name="Smith C."/>
        </authorList>
    </citation>
    <scope>NUCLEOTIDE SEQUENCE [LARGE SCALE GENOMIC DNA]</scope>
    <source>
        <strain evidence="1">EP-1</strain>
        <tissue evidence="1">Whole</tissue>
    </source>
</reference>